<feature type="compositionally biased region" description="Low complexity" evidence="1">
    <location>
        <begin position="64"/>
        <end position="93"/>
    </location>
</feature>
<dbReference type="EMBL" id="FZQP02003267">
    <property type="protein sequence ID" value="VVC97666.1"/>
    <property type="molecule type" value="Genomic_DNA"/>
</dbReference>
<name>A0A5E4QH99_9NEOP</name>
<proteinExistence type="predicted"/>
<dbReference type="AlphaFoldDB" id="A0A5E4QH99"/>
<evidence type="ECO:0000313" key="2">
    <source>
        <dbReference type="EMBL" id="VVC97666.1"/>
    </source>
</evidence>
<feature type="region of interest" description="Disordered" evidence="1">
    <location>
        <begin position="55"/>
        <end position="93"/>
    </location>
</feature>
<protein>
    <submittedName>
        <fullName evidence="2">Uncharacterized protein</fullName>
    </submittedName>
</protein>
<organism evidence="2 3">
    <name type="scientific">Leptidea sinapis</name>
    <dbReference type="NCBI Taxonomy" id="189913"/>
    <lineage>
        <taxon>Eukaryota</taxon>
        <taxon>Metazoa</taxon>
        <taxon>Ecdysozoa</taxon>
        <taxon>Arthropoda</taxon>
        <taxon>Hexapoda</taxon>
        <taxon>Insecta</taxon>
        <taxon>Pterygota</taxon>
        <taxon>Neoptera</taxon>
        <taxon>Endopterygota</taxon>
        <taxon>Lepidoptera</taxon>
        <taxon>Glossata</taxon>
        <taxon>Ditrysia</taxon>
        <taxon>Papilionoidea</taxon>
        <taxon>Pieridae</taxon>
        <taxon>Dismorphiinae</taxon>
        <taxon>Leptidea</taxon>
    </lineage>
</organism>
<evidence type="ECO:0000256" key="1">
    <source>
        <dbReference type="SAM" id="MobiDB-lite"/>
    </source>
</evidence>
<keyword evidence="3" id="KW-1185">Reference proteome</keyword>
<accession>A0A5E4QH99</accession>
<gene>
    <name evidence="2" type="ORF">LSINAPIS_LOCUS8895</name>
</gene>
<sequence length="93" mass="10046">MPPSFKTVNCTILGNSVLRQLYSINSNATSTAPLWSWLSLRQLSPVLRLQRPATTAPSYASALPATVPRSTTRTSATSSPPSSSWAPWTKTLI</sequence>
<reference evidence="2 3" key="1">
    <citation type="submission" date="2017-07" db="EMBL/GenBank/DDBJ databases">
        <authorList>
            <person name="Talla V."/>
            <person name="Backstrom N."/>
        </authorList>
    </citation>
    <scope>NUCLEOTIDE SEQUENCE [LARGE SCALE GENOMIC DNA]</scope>
</reference>
<evidence type="ECO:0000313" key="3">
    <source>
        <dbReference type="Proteomes" id="UP000324832"/>
    </source>
</evidence>
<dbReference type="Proteomes" id="UP000324832">
    <property type="component" value="Unassembled WGS sequence"/>
</dbReference>